<evidence type="ECO:0000313" key="2">
    <source>
        <dbReference type="Proteomes" id="UP001604336"/>
    </source>
</evidence>
<sequence length="141" mass="16334">MAPAGKMLNIMPHLILERPLHTSCPYLKFSFYKCAIPTQGPSYFIKVWHKLEKFKYHASSDIGKVSADKFLYLGLSFCKHAIPTQGPSLFIKAWHQLRKAQHHTLSDIRKASAYKLIYLELSFCRHAIPTQGYSLFIKLWH</sequence>
<comment type="caution">
    <text evidence="1">The sequence shown here is derived from an EMBL/GenBank/DDBJ whole genome shotgun (WGS) entry which is preliminary data.</text>
</comment>
<name>A0ABD1RD05_9LAMI</name>
<organism evidence="1 2">
    <name type="scientific">Abeliophyllum distichum</name>
    <dbReference type="NCBI Taxonomy" id="126358"/>
    <lineage>
        <taxon>Eukaryota</taxon>
        <taxon>Viridiplantae</taxon>
        <taxon>Streptophyta</taxon>
        <taxon>Embryophyta</taxon>
        <taxon>Tracheophyta</taxon>
        <taxon>Spermatophyta</taxon>
        <taxon>Magnoliopsida</taxon>
        <taxon>eudicotyledons</taxon>
        <taxon>Gunneridae</taxon>
        <taxon>Pentapetalae</taxon>
        <taxon>asterids</taxon>
        <taxon>lamiids</taxon>
        <taxon>Lamiales</taxon>
        <taxon>Oleaceae</taxon>
        <taxon>Forsythieae</taxon>
        <taxon>Abeliophyllum</taxon>
    </lineage>
</organism>
<protein>
    <submittedName>
        <fullName evidence="1">Uncharacterized protein</fullName>
    </submittedName>
</protein>
<accession>A0ABD1RD05</accession>
<dbReference type="EMBL" id="JBFOLK010000009">
    <property type="protein sequence ID" value="KAL2486290.1"/>
    <property type="molecule type" value="Genomic_DNA"/>
</dbReference>
<dbReference type="AlphaFoldDB" id="A0ABD1RD05"/>
<dbReference type="Proteomes" id="UP001604336">
    <property type="component" value="Unassembled WGS sequence"/>
</dbReference>
<evidence type="ECO:0000313" key="1">
    <source>
        <dbReference type="EMBL" id="KAL2486290.1"/>
    </source>
</evidence>
<keyword evidence="2" id="KW-1185">Reference proteome</keyword>
<reference evidence="2" key="1">
    <citation type="submission" date="2024-07" db="EMBL/GenBank/DDBJ databases">
        <title>Two chromosome-level genome assemblies of Korean endemic species Abeliophyllum distichum and Forsythia ovata (Oleaceae).</title>
        <authorList>
            <person name="Jang H."/>
        </authorList>
    </citation>
    <scope>NUCLEOTIDE SEQUENCE [LARGE SCALE GENOMIC DNA]</scope>
</reference>
<proteinExistence type="predicted"/>
<gene>
    <name evidence="1" type="ORF">Adt_31046</name>
</gene>